<sequence>MSTSAPDEHAPPTEAPSTEETQSAAEAADTQATLIDLANSVALLPQAPPAEGEEERPEGAIALPVIEQDGNRYVPVFTTEDALLAAGGDRGTALRIPVVDLAANWPEDDLWLAVNPSSDQGLALPPDLVRALPVFSRRNGQVGPSGQAGVEGNGVGEPGQTPTI</sequence>
<feature type="region of interest" description="Disordered" evidence="1">
    <location>
        <begin position="1"/>
        <end position="30"/>
    </location>
</feature>
<evidence type="ECO:0000313" key="3">
    <source>
        <dbReference type="EMBL" id="TKA00885.1"/>
    </source>
</evidence>
<dbReference type="Proteomes" id="UP000305778">
    <property type="component" value="Unassembled WGS sequence"/>
</dbReference>
<evidence type="ECO:0000256" key="1">
    <source>
        <dbReference type="SAM" id="MobiDB-lite"/>
    </source>
</evidence>
<dbReference type="OrthoDB" id="4238317at2"/>
<proteinExistence type="predicted"/>
<comment type="caution">
    <text evidence="3">The sequence shown here is derived from an EMBL/GenBank/DDBJ whole genome shotgun (WGS) entry which is preliminary data.</text>
</comment>
<feature type="compositionally biased region" description="Low complexity" evidence="1">
    <location>
        <begin position="15"/>
        <end position="30"/>
    </location>
</feature>
<dbReference type="AlphaFoldDB" id="A0A4U0SKT5"/>
<keyword evidence="4" id="KW-1185">Reference proteome</keyword>
<name>A0A4U0SKT5_9ACTN</name>
<evidence type="ECO:0000259" key="2">
    <source>
        <dbReference type="Pfam" id="PF07179"/>
    </source>
</evidence>
<reference evidence="3 4" key="1">
    <citation type="submission" date="2019-04" db="EMBL/GenBank/DDBJ databases">
        <title>Streptomyces oryziradicis sp. nov., a novel actinomycete isolated from rhizosphere soil of rice (Oryza sativa L.).</title>
        <authorList>
            <person name="Li C."/>
        </authorList>
    </citation>
    <scope>NUCLEOTIDE SEQUENCE [LARGE SCALE GENOMIC DNA]</scope>
    <source>
        <strain evidence="3 4">NEAU-C40</strain>
    </source>
</reference>
<dbReference type="EMBL" id="SUMC01000078">
    <property type="protein sequence ID" value="TKA00885.1"/>
    <property type="molecule type" value="Genomic_DNA"/>
</dbReference>
<dbReference type="InterPro" id="IPR009839">
    <property type="entry name" value="SseB_N"/>
</dbReference>
<dbReference type="Pfam" id="PF07179">
    <property type="entry name" value="SseB"/>
    <property type="match status" value="1"/>
</dbReference>
<dbReference type="RefSeq" id="WP_136729296.1">
    <property type="nucleotide sequence ID" value="NZ_SUMC01000078.1"/>
</dbReference>
<accession>A0A4U0SKT5</accession>
<protein>
    <submittedName>
        <fullName evidence="3">SseB family protein</fullName>
    </submittedName>
</protein>
<feature type="compositionally biased region" description="Basic and acidic residues" evidence="1">
    <location>
        <begin position="1"/>
        <end position="11"/>
    </location>
</feature>
<gene>
    <name evidence="3" type="ORF">FCI23_41675</name>
</gene>
<organism evidence="3 4">
    <name type="scientific">Actinacidiphila oryziradicis</name>
    <dbReference type="NCBI Taxonomy" id="2571141"/>
    <lineage>
        <taxon>Bacteria</taxon>
        <taxon>Bacillati</taxon>
        <taxon>Actinomycetota</taxon>
        <taxon>Actinomycetes</taxon>
        <taxon>Kitasatosporales</taxon>
        <taxon>Streptomycetaceae</taxon>
        <taxon>Actinacidiphila</taxon>
    </lineage>
</organism>
<feature type="region of interest" description="Disordered" evidence="1">
    <location>
        <begin position="140"/>
        <end position="164"/>
    </location>
</feature>
<feature type="domain" description="SseB protein N-terminal" evidence="2">
    <location>
        <begin position="24"/>
        <end position="131"/>
    </location>
</feature>
<evidence type="ECO:0000313" key="4">
    <source>
        <dbReference type="Proteomes" id="UP000305778"/>
    </source>
</evidence>